<comment type="subcellular location">
    <subcellularLocation>
        <location evidence="1">Cell outer membrane</location>
    </subcellularLocation>
</comment>
<evidence type="ECO:0000259" key="5">
    <source>
        <dbReference type="Pfam" id="PF07980"/>
    </source>
</evidence>
<organism evidence="7">
    <name type="scientific">gut metagenome</name>
    <dbReference type="NCBI Taxonomy" id="749906"/>
    <lineage>
        <taxon>unclassified sequences</taxon>
        <taxon>metagenomes</taxon>
        <taxon>organismal metagenomes</taxon>
    </lineage>
</organism>
<dbReference type="EMBL" id="AMCI01000474">
    <property type="protein sequence ID" value="EJX09051.1"/>
    <property type="molecule type" value="Genomic_DNA"/>
</dbReference>
<dbReference type="Pfam" id="PF07980">
    <property type="entry name" value="SusD_RagB"/>
    <property type="match status" value="1"/>
</dbReference>
<reference evidence="7" key="1">
    <citation type="journal article" date="2012" name="PLoS ONE">
        <title>Gene sets for utilization of primary and secondary nutrition supplies in the distal gut of endangered iberian lynx.</title>
        <authorList>
            <person name="Alcaide M."/>
            <person name="Messina E."/>
            <person name="Richter M."/>
            <person name="Bargiela R."/>
            <person name="Peplies J."/>
            <person name="Huws S.A."/>
            <person name="Newbold C.J."/>
            <person name="Golyshin P.N."/>
            <person name="Simon M.A."/>
            <person name="Lopez G."/>
            <person name="Yakimov M.M."/>
            <person name="Ferrer M."/>
        </authorList>
    </citation>
    <scope>NUCLEOTIDE SEQUENCE</scope>
</reference>
<dbReference type="InterPro" id="IPR033985">
    <property type="entry name" value="SusD-like_N"/>
</dbReference>
<dbReference type="PROSITE" id="PS51257">
    <property type="entry name" value="PROKAR_LIPOPROTEIN"/>
    <property type="match status" value="1"/>
</dbReference>
<name>J9D8E6_9ZZZZ</name>
<comment type="caution">
    <text evidence="7">The sequence shown here is derived from an EMBL/GenBank/DDBJ whole genome shotgun (WGS) entry which is preliminary data.</text>
</comment>
<evidence type="ECO:0000256" key="1">
    <source>
        <dbReference type="ARBA" id="ARBA00004442"/>
    </source>
</evidence>
<evidence type="ECO:0000256" key="2">
    <source>
        <dbReference type="ARBA" id="ARBA00022729"/>
    </source>
</evidence>
<gene>
    <name evidence="7" type="ORF">EVA_02837</name>
</gene>
<protein>
    <submittedName>
        <fullName evidence="7">Outer membrane protein probably involved in nutrient binding protein</fullName>
    </submittedName>
</protein>
<feature type="domain" description="SusD-like N-terminal" evidence="6">
    <location>
        <begin position="23"/>
        <end position="229"/>
    </location>
</feature>
<keyword evidence="3" id="KW-0472">Membrane</keyword>
<dbReference type="InterPro" id="IPR011990">
    <property type="entry name" value="TPR-like_helical_dom_sf"/>
</dbReference>
<dbReference type="AlphaFoldDB" id="J9D8E6"/>
<accession>J9D8E6</accession>
<evidence type="ECO:0000256" key="3">
    <source>
        <dbReference type="ARBA" id="ARBA00023136"/>
    </source>
</evidence>
<dbReference type="Pfam" id="PF14322">
    <property type="entry name" value="SusD-like_3"/>
    <property type="match status" value="1"/>
</dbReference>
<proteinExistence type="predicted"/>
<evidence type="ECO:0000256" key="4">
    <source>
        <dbReference type="ARBA" id="ARBA00023237"/>
    </source>
</evidence>
<evidence type="ECO:0000259" key="6">
    <source>
        <dbReference type="Pfam" id="PF14322"/>
    </source>
</evidence>
<sequence length="677" mass="76499">MKLKYLNICLLSVALVGFSSCNDFLDREPESSITPNVYFEQEADLASYTINLYNFFTSIAPGSYGISTFGYDNGTDNQAATNYSSRWVPGEWKVPEVTRDDQRGSAWNFWQIRDCNFFLDQVLPKNEAGKISGSQDNIRHYIGEAYLLRAYAYFDKLQSIGDCPIIKTCLVDEESILVEASKRQPSHKVARFILEDLDKAIEYLLQDAPGGKNRISRDVAYLLRSRVALYEGTWLKHHKGTAFVPGGPGWAGDANLLEGFDIDSEINFFLDEAMKSAKVIGDKLVDNLVKNTDAREGMNASFASLNPYYTMFCDEDMDNYSEVLMWRKYIESQNVTHNIQMQLQNNGGGSGWTRGLVNSFLMRNGLPIYANGSGYQEDWEKQGISATLQNRDSRIQIFTKKDGDIENYTSAGTINYVDLEWVVKGNSETRMVTGYAIKKGKHYNDYMQTLHHKGTTGSIIFRGTEALLNYMEACVEKTGAVDGTADKYWRALRTRAKVNPDYNKTIAATDMSKEAEGDFGAYSHGKLIDATLYNVRRERRNEFIGEGMRWMDLKRWRACDQVNGYQIEGMRYWGSIYEGTWTNDDGDNLVIVDVQGGKGNMSDQHISKSNYIRPYQISKVNNSAFDGYKFTSAHYLSPLPQSAFRQTASGDKTDLETSVIYQNPGWPKIAGQGPTID</sequence>
<feature type="domain" description="RagB/SusD" evidence="5">
    <location>
        <begin position="343"/>
        <end position="666"/>
    </location>
</feature>
<dbReference type="InterPro" id="IPR012944">
    <property type="entry name" value="SusD_RagB_dom"/>
</dbReference>
<dbReference type="Gene3D" id="1.25.40.390">
    <property type="match status" value="1"/>
</dbReference>
<evidence type="ECO:0000313" key="7">
    <source>
        <dbReference type="EMBL" id="EJX09051.1"/>
    </source>
</evidence>
<keyword evidence="2" id="KW-0732">Signal</keyword>
<dbReference type="SUPFAM" id="SSF48452">
    <property type="entry name" value="TPR-like"/>
    <property type="match status" value="1"/>
</dbReference>
<keyword evidence="4" id="KW-0998">Cell outer membrane</keyword>
<dbReference type="GO" id="GO:0009279">
    <property type="term" value="C:cell outer membrane"/>
    <property type="evidence" value="ECO:0007669"/>
    <property type="project" value="UniProtKB-SubCell"/>
</dbReference>